<comment type="similarity">
    <text evidence="2 11">Belongs to the copper/topaquinone oxidase family.</text>
</comment>
<name>A0A9P5EC82_9HYPO</name>
<protein>
    <recommendedName>
        <fullName evidence="11">Amine oxidase</fullName>
        <ecNumber evidence="11">1.4.3.-</ecNumber>
    </recommendedName>
</protein>
<evidence type="ECO:0000256" key="6">
    <source>
        <dbReference type="ARBA" id="ARBA00023002"/>
    </source>
</evidence>
<evidence type="ECO:0000256" key="5">
    <source>
        <dbReference type="ARBA" id="ARBA00022772"/>
    </source>
</evidence>
<dbReference type="AlphaFoldDB" id="A0A9P5EC82"/>
<accession>A0A9P5EC82</accession>
<dbReference type="SUPFAM" id="SSF50129">
    <property type="entry name" value="GroES-like"/>
    <property type="match status" value="1"/>
</dbReference>
<feature type="active site" description="Schiff-base intermediate with substrate; via topaquinone" evidence="9">
    <location>
        <position position="922"/>
    </location>
</feature>
<sequence length="1195" mass="130905">MADTMQAVVFHGKGDIRIEQVNVPKPGTKEVQLKPAFVGICGTDLHEYLEGAYLIPTTPHPVTGKSAPVIIGHEYSGVVSGVGDEVDDLKPGDRVVVQPIIFDGTCNSCQRGLINCCSKSGFIGLSGIGGGLAAYTTVPRYSVFKIPDNIPLKVAAQALIEPLAVAWNAVQQSDFKPGGTALILGAGPIGLAILQVLKSKGASQIIVSETADKRREFATKFGATTVLDPTKTNVGEECIKLCTGEGVQVVFDCAGMQSTLETALAASRPRSIIVNVAIWATEVTISPNYFMLNEKTFQGSATYTASVFQEVIDALARGDLNPEPMITSLIEMDQIEEKGFKALINYKDTQVKILLLSVQISTVTAQVTVQHESPSPMAFTPESLPDLSGQVYIVTGGNAGIGFNTVLELAAHKAKVYMGARSEAKANAAIAEIKSQYPHADISVLVMDMMNLKTVKAAADDFARKESRLHGLVNNAGIMATPYEESVDHYEAQFQTNYLSHWLLTYSLLPILTQSARSTSPGTVRVVNVSSDGHLVFSPSAGIDFDDINQTNGSAFSRYGMSKLANILHAKELHRRYGPSSENDGQEEIWTASLHPGTIDTGLGRNATGSWAWQALVPVMRLFRLYSPLETAAYTSLFAIAGPGFHRDMSGEYLKPVGIIGKTTPTAQDPKLAEELWQWTENEMRTKHPVIDSVDLKLIRIDALPTGGKEDGAAINTAPDAPLAHCVENEYHPDLLSVKLRDDLKPLVVQQPEGPSYSVRDGNYISWQKWRFRIGFNWREGMTIHDVRYDGRKTFYRLSMSEMTVPYGGKTIPQDWSTFTNRRRTDPRYPNHRRQAFDLGDAGAGLTANNLKLGCDCLGHISYFDALLTASDGKPYQAPNVICLHEQDADIGWKHTNARTDVAAVTRARTLVVQSIITVGNYEYAFSWHFWQNGTIEFETRATGILATSLIDEGKTSHWGNVVSPGVLAANHQHLFSLRIDPMIDGLENTLVQEDSIGLPMSEENPYGNAWKLHKNFIEKSCSLDADPQKARVFKIVNEKKLNPISKNPVGYKIIAPPAQLLMADQASLVHKRARFAEHHIWVTRYKDDDLWAGGKWTNQSMIEKDGVADYAARNDNVRGEDLVVWATYGLTHNPRVEDYPVMPAEAITVALKPADFFDRNPALDVPPSTQAVNKSVLVPANGVSNGEEHEVCCR</sequence>
<evidence type="ECO:0000259" key="13">
    <source>
        <dbReference type="SMART" id="SM00829"/>
    </source>
</evidence>
<comment type="cofactor">
    <cofactor evidence="12">
        <name>Zn(2+)</name>
        <dbReference type="ChEBI" id="CHEBI:29105"/>
    </cofactor>
</comment>
<evidence type="ECO:0000256" key="9">
    <source>
        <dbReference type="PIRSR" id="PIRSR600269-50"/>
    </source>
</evidence>
<dbReference type="CDD" id="cd08233">
    <property type="entry name" value="butanediol_DH_like"/>
    <property type="match status" value="1"/>
</dbReference>
<dbReference type="Gene3D" id="2.70.98.20">
    <property type="entry name" value="Copper amine oxidase, catalytic domain"/>
    <property type="match status" value="1"/>
</dbReference>
<evidence type="ECO:0000256" key="7">
    <source>
        <dbReference type="ARBA" id="ARBA00023008"/>
    </source>
</evidence>
<dbReference type="GO" id="GO:0008131">
    <property type="term" value="F:primary methylamine oxidase activity"/>
    <property type="evidence" value="ECO:0007669"/>
    <property type="project" value="InterPro"/>
</dbReference>
<keyword evidence="7 11" id="KW-0186">Copper</keyword>
<dbReference type="Pfam" id="PF00106">
    <property type="entry name" value="adh_short"/>
    <property type="match status" value="1"/>
</dbReference>
<comment type="caution">
    <text evidence="14">The sequence shown here is derived from an EMBL/GenBank/DDBJ whole genome shotgun (WGS) entry which is preliminary data.</text>
</comment>
<dbReference type="PROSITE" id="PS01164">
    <property type="entry name" value="COPPER_AMINE_OXID_1"/>
    <property type="match status" value="1"/>
</dbReference>
<dbReference type="PANTHER" id="PTHR10638">
    <property type="entry name" value="COPPER AMINE OXIDASE"/>
    <property type="match status" value="1"/>
</dbReference>
<evidence type="ECO:0000256" key="11">
    <source>
        <dbReference type="RuleBase" id="RU000672"/>
    </source>
</evidence>
<dbReference type="InterPro" id="IPR011032">
    <property type="entry name" value="GroES-like_sf"/>
</dbReference>
<dbReference type="InterPro" id="IPR015798">
    <property type="entry name" value="Cu_amine_oxidase_C"/>
</dbReference>
<dbReference type="GO" id="GO:0009308">
    <property type="term" value="P:amine metabolic process"/>
    <property type="evidence" value="ECO:0007669"/>
    <property type="project" value="UniProtKB-UniRule"/>
</dbReference>
<dbReference type="Proteomes" id="UP000737391">
    <property type="component" value="Unassembled WGS sequence"/>
</dbReference>
<dbReference type="PROSITE" id="PS00059">
    <property type="entry name" value="ADH_ZINC"/>
    <property type="match status" value="1"/>
</dbReference>
<dbReference type="EC" id="1.4.3.-" evidence="11"/>
<evidence type="ECO:0000256" key="1">
    <source>
        <dbReference type="ARBA" id="ARBA00001935"/>
    </source>
</evidence>
<dbReference type="InterPro" id="IPR020843">
    <property type="entry name" value="ER"/>
</dbReference>
<dbReference type="Gene3D" id="3.90.180.10">
    <property type="entry name" value="Medium-chain alcohol dehydrogenases, catalytic domain"/>
    <property type="match status" value="1"/>
</dbReference>
<dbReference type="PRINTS" id="PR00081">
    <property type="entry name" value="GDHRDH"/>
</dbReference>
<gene>
    <name evidence="14" type="ORF">FAGAP_6247</name>
</gene>
<dbReference type="SMART" id="SM00829">
    <property type="entry name" value="PKS_ER"/>
    <property type="match status" value="1"/>
</dbReference>
<evidence type="ECO:0000256" key="12">
    <source>
        <dbReference type="RuleBase" id="RU361277"/>
    </source>
</evidence>
<feature type="domain" description="Enoyl reductase (ER)" evidence="13">
    <location>
        <begin position="14"/>
        <end position="355"/>
    </location>
</feature>
<dbReference type="GO" id="GO:0008270">
    <property type="term" value="F:zinc ion binding"/>
    <property type="evidence" value="ECO:0007669"/>
    <property type="project" value="InterPro"/>
</dbReference>
<reference evidence="14" key="1">
    <citation type="submission" date="2020-01" db="EMBL/GenBank/DDBJ databases">
        <title>Identification and distribution of gene clusters putatively required for synthesis of sphingolipid metabolism inhibitors in phylogenetically diverse species of the filamentous fungus Fusarium.</title>
        <authorList>
            <person name="Kim H.-S."/>
            <person name="Busman M."/>
            <person name="Brown D.W."/>
            <person name="Divon H."/>
            <person name="Uhlig S."/>
            <person name="Proctor R.H."/>
        </authorList>
    </citation>
    <scope>NUCLEOTIDE SEQUENCE</scope>
    <source>
        <strain evidence="14">NRRL 31653</strain>
    </source>
</reference>
<keyword evidence="15" id="KW-1185">Reference proteome</keyword>
<dbReference type="Pfam" id="PF00107">
    <property type="entry name" value="ADH_zinc_N"/>
    <property type="match status" value="1"/>
</dbReference>
<evidence type="ECO:0000256" key="2">
    <source>
        <dbReference type="ARBA" id="ARBA00007983"/>
    </source>
</evidence>
<dbReference type="PANTHER" id="PTHR10638:SF91">
    <property type="entry name" value="AMINE OXIDASE"/>
    <property type="match status" value="1"/>
</dbReference>
<dbReference type="InterPro" id="IPR000269">
    <property type="entry name" value="Cu_amine_oxidase"/>
</dbReference>
<dbReference type="CDD" id="cd05327">
    <property type="entry name" value="retinol-DH_like_SDR_c_like"/>
    <property type="match status" value="1"/>
</dbReference>
<comment type="cofactor">
    <cofactor evidence="11">
        <name>Cu cation</name>
        <dbReference type="ChEBI" id="CHEBI:23378"/>
    </cofactor>
    <text evidence="11">Contains 1 topaquinone per subunit.</text>
</comment>
<dbReference type="SUPFAM" id="SSF51735">
    <property type="entry name" value="NAD(P)-binding Rossmann-fold domains"/>
    <property type="match status" value="2"/>
</dbReference>
<dbReference type="Pfam" id="PF08240">
    <property type="entry name" value="ADH_N"/>
    <property type="match status" value="1"/>
</dbReference>
<proteinExistence type="inferred from homology"/>
<keyword evidence="4 11" id="KW-0479">Metal-binding</keyword>
<comment type="cofactor">
    <cofactor evidence="1">
        <name>Cu cation</name>
        <dbReference type="ChEBI" id="CHEBI:23378"/>
    </cofactor>
</comment>
<evidence type="ECO:0000313" key="14">
    <source>
        <dbReference type="EMBL" id="KAF4497569.1"/>
    </source>
</evidence>
<evidence type="ECO:0000256" key="10">
    <source>
        <dbReference type="PIRSR" id="PIRSR600269-51"/>
    </source>
</evidence>
<dbReference type="InterPro" id="IPR036460">
    <property type="entry name" value="Cu_amine_oxidase_C_sf"/>
</dbReference>
<dbReference type="Pfam" id="PF01179">
    <property type="entry name" value="Cu_amine_oxid"/>
    <property type="match status" value="1"/>
</dbReference>
<evidence type="ECO:0000256" key="8">
    <source>
        <dbReference type="ARBA" id="ARBA00023157"/>
    </source>
</evidence>
<feature type="modified residue" description="2',4',5'-topaquinone" evidence="10">
    <location>
        <position position="922"/>
    </location>
</feature>
<dbReference type="InterPro" id="IPR013149">
    <property type="entry name" value="ADH-like_C"/>
</dbReference>
<comment type="similarity">
    <text evidence="12">Belongs to the zinc-containing alcohol dehydrogenase family.</text>
</comment>
<dbReference type="InterPro" id="IPR002347">
    <property type="entry name" value="SDR_fam"/>
</dbReference>
<keyword evidence="8" id="KW-1015">Disulfide bond</keyword>
<keyword evidence="6 11" id="KW-0560">Oxidoreductase</keyword>
<dbReference type="Gene3D" id="3.40.50.720">
    <property type="entry name" value="NAD(P)-binding Rossmann-like Domain"/>
    <property type="match status" value="2"/>
</dbReference>
<dbReference type="GO" id="GO:0048038">
    <property type="term" value="F:quinone binding"/>
    <property type="evidence" value="ECO:0007669"/>
    <property type="project" value="InterPro"/>
</dbReference>
<organism evidence="14 15">
    <name type="scientific">Fusarium agapanthi</name>
    <dbReference type="NCBI Taxonomy" id="1803897"/>
    <lineage>
        <taxon>Eukaryota</taxon>
        <taxon>Fungi</taxon>
        <taxon>Dikarya</taxon>
        <taxon>Ascomycota</taxon>
        <taxon>Pezizomycotina</taxon>
        <taxon>Sordariomycetes</taxon>
        <taxon>Hypocreomycetidae</taxon>
        <taxon>Hypocreales</taxon>
        <taxon>Nectriaceae</taxon>
        <taxon>Fusarium</taxon>
        <taxon>Fusarium fujikuroi species complex</taxon>
    </lineage>
</organism>
<evidence type="ECO:0000256" key="3">
    <source>
        <dbReference type="ARBA" id="ARBA00011738"/>
    </source>
</evidence>
<dbReference type="FunFam" id="2.70.98.20:FF:000001">
    <property type="entry name" value="Amine oxidase"/>
    <property type="match status" value="1"/>
</dbReference>
<comment type="subunit">
    <text evidence="3">Homodimer.</text>
</comment>
<keyword evidence="5 9" id="KW-0801">TPQ</keyword>
<dbReference type="InterPro" id="IPR013154">
    <property type="entry name" value="ADH-like_N"/>
</dbReference>
<dbReference type="SUPFAM" id="SSF49998">
    <property type="entry name" value="Amine oxidase catalytic domain"/>
    <property type="match status" value="1"/>
</dbReference>
<evidence type="ECO:0000313" key="15">
    <source>
        <dbReference type="Proteomes" id="UP000737391"/>
    </source>
</evidence>
<comment type="PTM">
    <text evidence="10 11">Topaquinone (TPQ) is generated by copper-dependent autoxidation of a specific tyrosyl residue.</text>
</comment>
<evidence type="ECO:0000256" key="4">
    <source>
        <dbReference type="ARBA" id="ARBA00022723"/>
    </source>
</evidence>
<dbReference type="InterPro" id="IPR049948">
    <property type="entry name" value="Cu_Am_ox_TPQ-bd"/>
</dbReference>
<dbReference type="EMBL" id="LUFC02000419">
    <property type="protein sequence ID" value="KAF4497569.1"/>
    <property type="molecule type" value="Genomic_DNA"/>
</dbReference>
<dbReference type="InterPro" id="IPR036291">
    <property type="entry name" value="NAD(P)-bd_dom_sf"/>
</dbReference>
<dbReference type="Gene3D" id="3.10.450.40">
    <property type="match status" value="1"/>
</dbReference>
<keyword evidence="12" id="KW-0862">Zinc</keyword>
<dbReference type="OrthoDB" id="3941538at2759"/>
<feature type="active site" description="Proton acceptor" evidence="9">
    <location>
        <position position="838"/>
    </location>
</feature>
<dbReference type="InterPro" id="IPR002328">
    <property type="entry name" value="ADH_Zn_CS"/>
</dbReference>
<dbReference type="GO" id="GO:0005507">
    <property type="term" value="F:copper ion binding"/>
    <property type="evidence" value="ECO:0007669"/>
    <property type="project" value="InterPro"/>
</dbReference>